<evidence type="ECO:0000313" key="7">
    <source>
        <dbReference type="EMBL" id="TMI84246.1"/>
    </source>
</evidence>
<name>A0A537JM83_9BACT</name>
<feature type="transmembrane region" description="Helical" evidence="5">
    <location>
        <begin position="370"/>
        <end position="390"/>
    </location>
</feature>
<feature type="domain" description="Major facilitator superfamily (MFS) profile" evidence="6">
    <location>
        <begin position="25"/>
        <end position="427"/>
    </location>
</feature>
<evidence type="ECO:0000256" key="5">
    <source>
        <dbReference type="SAM" id="Phobius"/>
    </source>
</evidence>
<dbReference type="PANTHER" id="PTHR23528">
    <property type="match status" value="1"/>
</dbReference>
<keyword evidence="4 5" id="KW-0472">Membrane</keyword>
<feature type="transmembrane region" description="Helical" evidence="5">
    <location>
        <begin position="123"/>
        <end position="145"/>
    </location>
</feature>
<dbReference type="PROSITE" id="PS00216">
    <property type="entry name" value="SUGAR_TRANSPORT_1"/>
    <property type="match status" value="1"/>
</dbReference>
<comment type="subcellular location">
    <subcellularLocation>
        <location evidence="1">Cell membrane</location>
        <topology evidence="1">Multi-pass membrane protein</topology>
    </subcellularLocation>
</comment>
<dbReference type="InterPro" id="IPR011701">
    <property type="entry name" value="MFS"/>
</dbReference>
<feature type="transmembrane region" description="Helical" evidence="5">
    <location>
        <begin position="62"/>
        <end position="87"/>
    </location>
</feature>
<feature type="transmembrane region" description="Helical" evidence="5">
    <location>
        <begin position="187"/>
        <end position="206"/>
    </location>
</feature>
<proteinExistence type="predicted"/>
<dbReference type="InterPro" id="IPR036259">
    <property type="entry name" value="MFS_trans_sf"/>
</dbReference>
<evidence type="ECO:0000256" key="4">
    <source>
        <dbReference type="ARBA" id="ARBA00023136"/>
    </source>
</evidence>
<evidence type="ECO:0000259" key="6">
    <source>
        <dbReference type="PROSITE" id="PS50850"/>
    </source>
</evidence>
<feature type="transmembrane region" description="Helical" evidence="5">
    <location>
        <begin position="402"/>
        <end position="421"/>
    </location>
</feature>
<feature type="transmembrane region" description="Helical" evidence="5">
    <location>
        <begin position="308"/>
        <end position="326"/>
    </location>
</feature>
<dbReference type="Gene3D" id="1.20.1250.20">
    <property type="entry name" value="MFS general substrate transporter like domains"/>
    <property type="match status" value="2"/>
</dbReference>
<feature type="transmembrane region" description="Helical" evidence="5">
    <location>
        <begin position="332"/>
        <end position="358"/>
    </location>
</feature>
<dbReference type="SUPFAM" id="SSF103473">
    <property type="entry name" value="MFS general substrate transporter"/>
    <property type="match status" value="1"/>
</dbReference>
<sequence length="427" mass="45353">MRNAGALAAAPPVSDAPGDRVSLVELVWLGVYWFATSFHWGALLTVVIPAEVLRFVPESQKGVYLGLLLSGGAVMAMVVAPISGALSDRSTLPMGRRRPFVLAGILVNCAGLVGMRYAPTYAWYAGMLVLVQAANNFAGGSFNGLIPDKVPPSQRGLTSGVMGFMMMMGTVSAALVAGNLVGRGQAAAVYFIVAGVLAACAGAMAWQIKEEPLRAAPPFALTEFARSFWIDPRRYPDFAWMFVTRGLVMLGFYTMITFLQFFVKDTLHLTREQAALTTGHLSAITIASGTGMALLAGWISDRIGRRGIVSAAGVFLALTSVGLLTQPPYSTLVWIAVVFGIGYGAYTSVDWALAIDVLPSNRSAAKDLGIWAIANTLPQVLAPIIAGPILDSFNRRTPNLGYTVVFSGAIVYVVLGSILVWKIKGAR</sequence>
<dbReference type="Pfam" id="PF07690">
    <property type="entry name" value="MFS_1"/>
    <property type="match status" value="1"/>
</dbReference>
<keyword evidence="2 5" id="KW-0812">Transmembrane</keyword>
<evidence type="ECO:0000313" key="8">
    <source>
        <dbReference type="Proteomes" id="UP000320048"/>
    </source>
</evidence>
<feature type="transmembrane region" description="Helical" evidence="5">
    <location>
        <begin position="238"/>
        <end position="262"/>
    </location>
</feature>
<dbReference type="Proteomes" id="UP000320048">
    <property type="component" value="Unassembled WGS sequence"/>
</dbReference>
<accession>A0A537JM83</accession>
<reference evidence="7 8" key="1">
    <citation type="journal article" date="2019" name="Nat. Microbiol.">
        <title>Mediterranean grassland soil C-N compound turnover is dependent on rainfall and depth, and is mediated by genomically divergent microorganisms.</title>
        <authorList>
            <person name="Diamond S."/>
            <person name="Andeer P.F."/>
            <person name="Li Z."/>
            <person name="Crits-Christoph A."/>
            <person name="Burstein D."/>
            <person name="Anantharaman K."/>
            <person name="Lane K.R."/>
            <person name="Thomas B.C."/>
            <person name="Pan C."/>
            <person name="Northen T.R."/>
            <person name="Banfield J.F."/>
        </authorList>
    </citation>
    <scope>NUCLEOTIDE SEQUENCE [LARGE SCALE GENOMIC DNA]</scope>
    <source>
        <strain evidence="7">NP_7</strain>
    </source>
</reference>
<dbReference type="EMBL" id="VBAO01000040">
    <property type="protein sequence ID" value="TMI84246.1"/>
    <property type="molecule type" value="Genomic_DNA"/>
</dbReference>
<dbReference type="PROSITE" id="PS50850">
    <property type="entry name" value="MFS"/>
    <property type="match status" value="1"/>
</dbReference>
<dbReference type="PANTHER" id="PTHR23528:SF1">
    <property type="entry name" value="MAJOR FACILITATOR SUPERFAMILY (MFS) PROFILE DOMAIN-CONTAINING PROTEIN"/>
    <property type="match status" value="1"/>
</dbReference>
<organism evidence="7 8">
    <name type="scientific">Candidatus Segetimicrobium genomatis</name>
    <dbReference type="NCBI Taxonomy" id="2569760"/>
    <lineage>
        <taxon>Bacteria</taxon>
        <taxon>Bacillati</taxon>
        <taxon>Candidatus Sysuimicrobiota</taxon>
        <taxon>Candidatus Sysuimicrobiia</taxon>
        <taxon>Candidatus Sysuimicrobiales</taxon>
        <taxon>Candidatus Segetimicrobiaceae</taxon>
        <taxon>Candidatus Segetimicrobium</taxon>
    </lineage>
</organism>
<feature type="transmembrane region" description="Helical" evidence="5">
    <location>
        <begin position="157"/>
        <end position="181"/>
    </location>
</feature>
<dbReference type="GO" id="GO:0005886">
    <property type="term" value="C:plasma membrane"/>
    <property type="evidence" value="ECO:0007669"/>
    <property type="project" value="UniProtKB-SubCell"/>
</dbReference>
<dbReference type="GO" id="GO:0022857">
    <property type="term" value="F:transmembrane transporter activity"/>
    <property type="evidence" value="ECO:0007669"/>
    <property type="project" value="InterPro"/>
</dbReference>
<evidence type="ECO:0000256" key="3">
    <source>
        <dbReference type="ARBA" id="ARBA00022989"/>
    </source>
</evidence>
<feature type="transmembrane region" description="Helical" evidence="5">
    <location>
        <begin position="26"/>
        <end position="50"/>
    </location>
</feature>
<feature type="transmembrane region" description="Helical" evidence="5">
    <location>
        <begin position="274"/>
        <end position="296"/>
    </location>
</feature>
<evidence type="ECO:0000256" key="1">
    <source>
        <dbReference type="ARBA" id="ARBA00004651"/>
    </source>
</evidence>
<comment type="caution">
    <text evidence="7">The sequence shown here is derived from an EMBL/GenBank/DDBJ whole genome shotgun (WGS) entry which is preliminary data.</text>
</comment>
<evidence type="ECO:0000256" key="2">
    <source>
        <dbReference type="ARBA" id="ARBA00022692"/>
    </source>
</evidence>
<dbReference type="AlphaFoldDB" id="A0A537JM83"/>
<feature type="transmembrane region" description="Helical" evidence="5">
    <location>
        <begin position="99"/>
        <end position="117"/>
    </location>
</feature>
<keyword evidence="3 5" id="KW-1133">Transmembrane helix</keyword>
<dbReference type="InterPro" id="IPR005829">
    <property type="entry name" value="Sugar_transporter_CS"/>
</dbReference>
<protein>
    <submittedName>
        <fullName evidence="7">MFS transporter</fullName>
    </submittedName>
</protein>
<dbReference type="InterPro" id="IPR020846">
    <property type="entry name" value="MFS_dom"/>
</dbReference>
<gene>
    <name evidence="7" type="ORF">E6H04_01615</name>
</gene>